<dbReference type="Proteomes" id="UP001501508">
    <property type="component" value="Unassembled WGS sequence"/>
</dbReference>
<reference evidence="2" key="1">
    <citation type="journal article" date="2019" name="Int. J. Syst. Evol. Microbiol.">
        <title>The Global Catalogue of Microorganisms (GCM) 10K type strain sequencing project: providing services to taxonomists for standard genome sequencing and annotation.</title>
        <authorList>
            <consortium name="The Broad Institute Genomics Platform"/>
            <consortium name="The Broad Institute Genome Sequencing Center for Infectious Disease"/>
            <person name="Wu L."/>
            <person name="Ma J."/>
        </authorList>
    </citation>
    <scope>NUCLEOTIDE SEQUENCE [LARGE SCALE GENOMIC DNA]</scope>
    <source>
        <strain evidence="2">JCM 31920</strain>
    </source>
</reference>
<dbReference type="RefSeq" id="WP_345032337.1">
    <property type="nucleotide sequence ID" value="NZ_BAABEY010000036.1"/>
</dbReference>
<keyword evidence="2" id="KW-1185">Reference proteome</keyword>
<evidence type="ECO:0000313" key="1">
    <source>
        <dbReference type="EMBL" id="GAA4446266.1"/>
    </source>
</evidence>
<sequence>MVLAIMQPYFLPYIGYFQLLNVVDRFVLYDDVNFINRGYINRNNILVNGKASLFSIPLKEASQNKLIREIALADDNSWQKKFCRTVEQSYKKAPQFEQVFPVFLDIMGYTPENVGDFCRYALVKIAQHLSINTEIVPSSTIYHNAELRKEERILDICRIEKATRYINPQGGVELYEKGEFAAKGVELSFLKARLTPYPQFGNTFVPGLSILDVLMFNDVGQVQELLQHYELA</sequence>
<name>A0ABP8MAH5_9BACT</name>
<dbReference type="Pfam" id="PF08889">
    <property type="entry name" value="WbqC"/>
    <property type="match status" value="1"/>
</dbReference>
<evidence type="ECO:0000313" key="2">
    <source>
        <dbReference type="Proteomes" id="UP001501508"/>
    </source>
</evidence>
<gene>
    <name evidence="1" type="ORF">GCM10023091_39080</name>
</gene>
<dbReference type="EMBL" id="BAABEY010000036">
    <property type="protein sequence ID" value="GAA4446266.1"/>
    <property type="molecule type" value="Genomic_DNA"/>
</dbReference>
<proteinExistence type="predicted"/>
<dbReference type="InterPro" id="IPR014985">
    <property type="entry name" value="WbqC"/>
</dbReference>
<organism evidence="1 2">
    <name type="scientific">Ravibacter arvi</name>
    <dbReference type="NCBI Taxonomy" id="2051041"/>
    <lineage>
        <taxon>Bacteria</taxon>
        <taxon>Pseudomonadati</taxon>
        <taxon>Bacteroidota</taxon>
        <taxon>Cytophagia</taxon>
        <taxon>Cytophagales</taxon>
        <taxon>Spirosomataceae</taxon>
        <taxon>Ravibacter</taxon>
    </lineage>
</organism>
<protein>
    <submittedName>
        <fullName evidence="1">WbqC family protein</fullName>
    </submittedName>
</protein>
<accession>A0ABP8MAH5</accession>
<comment type="caution">
    <text evidence="1">The sequence shown here is derived from an EMBL/GenBank/DDBJ whole genome shotgun (WGS) entry which is preliminary data.</text>
</comment>